<feature type="compositionally biased region" description="Acidic residues" evidence="1">
    <location>
        <begin position="97"/>
        <end position="115"/>
    </location>
</feature>
<keyword evidence="2" id="KW-1133">Transmembrane helix</keyword>
<protein>
    <submittedName>
        <fullName evidence="4">DUF1510 family protein</fullName>
    </submittedName>
</protein>
<comment type="caution">
    <text evidence="4">The sequence shown here is derived from an EMBL/GenBank/DDBJ whole genome shotgun (WGS) entry which is preliminary data.</text>
</comment>
<dbReference type="EMBL" id="JAKIJS010000001">
    <property type="protein sequence ID" value="MCF6138034.1"/>
    <property type="molecule type" value="Genomic_DNA"/>
</dbReference>
<dbReference type="Proteomes" id="UP001649381">
    <property type="component" value="Unassembled WGS sequence"/>
</dbReference>
<organism evidence="4 5">
    <name type="scientific">Pseudalkalibacillus berkeleyi</name>
    <dbReference type="NCBI Taxonomy" id="1069813"/>
    <lineage>
        <taxon>Bacteria</taxon>
        <taxon>Bacillati</taxon>
        <taxon>Bacillota</taxon>
        <taxon>Bacilli</taxon>
        <taxon>Bacillales</taxon>
        <taxon>Fictibacillaceae</taxon>
        <taxon>Pseudalkalibacillus</taxon>
    </lineage>
</organism>
<gene>
    <name evidence="4" type="ORF">L2716_09890</name>
</gene>
<feature type="domain" description="DUF1510" evidence="3">
    <location>
        <begin position="129"/>
        <end position="220"/>
    </location>
</feature>
<evidence type="ECO:0000256" key="1">
    <source>
        <dbReference type="SAM" id="MobiDB-lite"/>
    </source>
</evidence>
<keyword evidence="5" id="KW-1185">Reference proteome</keyword>
<keyword evidence="2" id="KW-0812">Transmembrane</keyword>
<evidence type="ECO:0000313" key="4">
    <source>
        <dbReference type="EMBL" id="MCF6138034.1"/>
    </source>
</evidence>
<dbReference type="RefSeq" id="WP_236334126.1">
    <property type="nucleotide sequence ID" value="NZ_JAKIJS010000001.1"/>
</dbReference>
<accession>A0ABS9GZ70</accession>
<feature type="transmembrane region" description="Helical" evidence="2">
    <location>
        <begin position="20"/>
        <end position="42"/>
    </location>
</feature>
<proteinExistence type="predicted"/>
<dbReference type="Pfam" id="PF07423">
    <property type="entry name" value="DUF1510"/>
    <property type="match status" value="1"/>
</dbReference>
<feature type="region of interest" description="Disordered" evidence="1">
    <location>
        <begin position="45"/>
        <end position="155"/>
    </location>
</feature>
<name>A0ABS9GZ70_9BACL</name>
<keyword evidence="2" id="KW-0472">Membrane</keyword>
<sequence length="228" mass="24984">MKDSFNSRYSRTQKSKKKNLILNALIGVVFIGILAVGASMLLGDDEKASTEPKSEENGTTTPEPKEESDDSAAKKDSSSESDEKNTESTNKDKEDSESVEMSEEDKEEQSEDESNGEYKNHTDESAGPDGSWEPVGTKQQDGEHTNSFEEGSIDWEEKQRALQYATGLSPDEITYWWIGNGGSSSTAKGIVSKAENKAEPFVVMLEWVDGQGWKPTSVERVPGAADNN</sequence>
<evidence type="ECO:0000256" key="2">
    <source>
        <dbReference type="SAM" id="Phobius"/>
    </source>
</evidence>
<reference evidence="4 5" key="1">
    <citation type="submission" date="2022-01" db="EMBL/GenBank/DDBJ databases">
        <title>Alkalihalobacillus sp. EGI L200015, a novel bacterium isolated from a salt lake sediment.</title>
        <authorList>
            <person name="Gao L."/>
            <person name="Fang B.-Z."/>
            <person name="Li W.-J."/>
        </authorList>
    </citation>
    <scope>NUCLEOTIDE SEQUENCE [LARGE SCALE GENOMIC DNA]</scope>
    <source>
        <strain evidence="4 5">KCTC 12718</strain>
    </source>
</reference>
<evidence type="ECO:0000259" key="3">
    <source>
        <dbReference type="Pfam" id="PF07423"/>
    </source>
</evidence>
<dbReference type="InterPro" id="IPR009988">
    <property type="entry name" value="DUF1510"/>
</dbReference>
<evidence type="ECO:0000313" key="5">
    <source>
        <dbReference type="Proteomes" id="UP001649381"/>
    </source>
</evidence>
<feature type="compositionally biased region" description="Basic and acidic residues" evidence="1">
    <location>
        <begin position="45"/>
        <end position="56"/>
    </location>
</feature>
<feature type="compositionally biased region" description="Basic and acidic residues" evidence="1">
    <location>
        <begin position="71"/>
        <end position="96"/>
    </location>
</feature>